<reference evidence="1 2" key="1">
    <citation type="submission" date="2021-06" db="EMBL/GenBank/DDBJ databases">
        <title>Caerostris darwini draft genome.</title>
        <authorList>
            <person name="Kono N."/>
            <person name="Arakawa K."/>
        </authorList>
    </citation>
    <scope>NUCLEOTIDE SEQUENCE [LARGE SCALE GENOMIC DNA]</scope>
</reference>
<sequence>MLPRFVNQHSLTFYHGFGGNEGELRESVAVSMETDPETESLCLYTSITLSRRLIWQMRKGQLDFEVRKLLTTHVNFGEKFVRCDGFGIMDSPRDFDEECHKYCLDIFS</sequence>
<accession>A0AAV4R3U8</accession>
<protein>
    <submittedName>
        <fullName evidence="1">Uncharacterized protein</fullName>
    </submittedName>
</protein>
<comment type="caution">
    <text evidence="1">The sequence shown here is derived from an EMBL/GenBank/DDBJ whole genome shotgun (WGS) entry which is preliminary data.</text>
</comment>
<organism evidence="1 2">
    <name type="scientific">Caerostris darwini</name>
    <dbReference type="NCBI Taxonomy" id="1538125"/>
    <lineage>
        <taxon>Eukaryota</taxon>
        <taxon>Metazoa</taxon>
        <taxon>Ecdysozoa</taxon>
        <taxon>Arthropoda</taxon>
        <taxon>Chelicerata</taxon>
        <taxon>Arachnida</taxon>
        <taxon>Araneae</taxon>
        <taxon>Araneomorphae</taxon>
        <taxon>Entelegynae</taxon>
        <taxon>Araneoidea</taxon>
        <taxon>Araneidae</taxon>
        <taxon>Caerostris</taxon>
    </lineage>
</organism>
<gene>
    <name evidence="1" type="ORF">CDAR_114641</name>
</gene>
<keyword evidence="2" id="KW-1185">Reference proteome</keyword>
<evidence type="ECO:0000313" key="1">
    <source>
        <dbReference type="EMBL" id="GIY14981.1"/>
    </source>
</evidence>
<dbReference type="EMBL" id="BPLQ01005449">
    <property type="protein sequence ID" value="GIY14981.1"/>
    <property type="molecule type" value="Genomic_DNA"/>
</dbReference>
<dbReference type="Proteomes" id="UP001054837">
    <property type="component" value="Unassembled WGS sequence"/>
</dbReference>
<name>A0AAV4R3U8_9ARAC</name>
<evidence type="ECO:0000313" key="2">
    <source>
        <dbReference type="Proteomes" id="UP001054837"/>
    </source>
</evidence>
<dbReference type="AlphaFoldDB" id="A0AAV4R3U8"/>
<proteinExistence type="predicted"/>